<evidence type="ECO:0008006" key="10">
    <source>
        <dbReference type="Google" id="ProtNLM"/>
    </source>
</evidence>
<evidence type="ECO:0000256" key="6">
    <source>
        <dbReference type="ARBA" id="ARBA00023002"/>
    </source>
</evidence>
<dbReference type="Pfam" id="PF02219">
    <property type="entry name" value="MTHFR"/>
    <property type="match status" value="1"/>
</dbReference>
<evidence type="ECO:0000256" key="1">
    <source>
        <dbReference type="ARBA" id="ARBA00001974"/>
    </source>
</evidence>
<dbReference type="PANTHER" id="PTHR45754:SF3">
    <property type="entry name" value="METHYLENETETRAHYDROFOLATE REDUCTASE (NADPH)"/>
    <property type="match status" value="1"/>
</dbReference>
<keyword evidence="5" id="KW-0274">FAD</keyword>
<comment type="cofactor">
    <cofactor evidence="1">
        <name>FAD</name>
        <dbReference type="ChEBI" id="CHEBI:57692"/>
    </cofactor>
</comment>
<keyword evidence="4" id="KW-0285">Flavoprotein</keyword>
<gene>
    <name evidence="8" type="ORF">ABMA28_003985</name>
</gene>
<organism evidence="8 9">
    <name type="scientific">Loxostege sticticalis</name>
    <name type="common">Beet webworm moth</name>
    <dbReference type="NCBI Taxonomy" id="481309"/>
    <lineage>
        <taxon>Eukaryota</taxon>
        <taxon>Metazoa</taxon>
        <taxon>Ecdysozoa</taxon>
        <taxon>Arthropoda</taxon>
        <taxon>Hexapoda</taxon>
        <taxon>Insecta</taxon>
        <taxon>Pterygota</taxon>
        <taxon>Neoptera</taxon>
        <taxon>Endopterygota</taxon>
        <taxon>Lepidoptera</taxon>
        <taxon>Glossata</taxon>
        <taxon>Ditrysia</taxon>
        <taxon>Pyraloidea</taxon>
        <taxon>Crambidae</taxon>
        <taxon>Pyraustinae</taxon>
        <taxon>Loxostege</taxon>
    </lineage>
</organism>
<evidence type="ECO:0000313" key="9">
    <source>
        <dbReference type="Proteomes" id="UP001549921"/>
    </source>
</evidence>
<keyword evidence="6" id="KW-0560">Oxidoreductase</keyword>
<dbReference type="EMBL" id="JBEDNZ010000015">
    <property type="protein sequence ID" value="KAL0829131.1"/>
    <property type="molecule type" value="Genomic_DNA"/>
</dbReference>
<dbReference type="SUPFAM" id="SSF51730">
    <property type="entry name" value="FAD-linked oxidoreductase"/>
    <property type="match status" value="1"/>
</dbReference>
<comment type="pathway">
    <text evidence="2 7">One-carbon metabolism; tetrahydrofolate interconversion.</text>
</comment>
<evidence type="ECO:0000313" key="8">
    <source>
        <dbReference type="EMBL" id="KAL0829131.1"/>
    </source>
</evidence>
<protein>
    <recommendedName>
        <fullName evidence="10">Methylenetetrahydrofolate reductase (NAD(P)H)</fullName>
    </recommendedName>
</protein>
<dbReference type="InterPro" id="IPR003171">
    <property type="entry name" value="Mehydrof_redctse-like"/>
</dbReference>
<evidence type="ECO:0000256" key="5">
    <source>
        <dbReference type="ARBA" id="ARBA00022827"/>
    </source>
</evidence>
<dbReference type="InterPro" id="IPR029041">
    <property type="entry name" value="FAD-linked_oxidoreductase-like"/>
</dbReference>
<dbReference type="Gene3D" id="3.20.20.220">
    <property type="match status" value="1"/>
</dbReference>
<dbReference type="Proteomes" id="UP001549921">
    <property type="component" value="Unassembled WGS sequence"/>
</dbReference>
<evidence type="ECO:0000256" key="4">
    <source>
        <dbReference type="ARBA" id="ARBA00022630"/>
    </source>
</evidence>
<dbReference type="PANTHER" id="PTHR45754">
    <property type="entry name" value="METHYLENETETRAHYDROFOLATE REDUCTASE"/>
    <property type="match status" value="1"/>
</dbReference>
<evidence type="ECO:0000256" key="7">
    <source>
        <dbReference type="RuleBase" id="RU004254"/>
    </source>
</evidence>
<comment type="similarity">
    <text evidence="3">Belongs to the methylenetetrahydrofolate reductase family.</text>
</comment>
<evidence type="ECO:0000256" key="2">
    <source>
        <dbReference type="ARBA" id="ARBA00004777"/>
    </source>
</evidence>
<proteinExistence type="inferred from homology"/>
<name>A0ABD0STR9_LOXSC</name>
<evidence type="ECO:0000256" key="3">
    <source>
        <dbReference type="ARBA" id="ARBA00006743"/>
    </source>
</evidence>
<reference evidence="8 9" key="1">
    <citation type="submission" date="2024-06" db="EMBL/GenBank/DDBJ databases">
        <title>A chromosome-level genome assembly of beet webworm, Loxostege sticticalis.</title>
        <authorList>
            <person name="Zhang Y."/>
        </authorList>
    </citation>
    <scope>NUCLEOTIDE SEQUENCE [LARGE SCALE GENOMIC DNA]</scope>
    <source>
        <strain evidence="8">AQ028</strain>
        <tissue evidence="8">Male pupae</tissue>
    </source>
</reference>
<dbReference type="AlphaFoldDB" id="A0ABD0STR9"/>
<sequence>MAKITDLIENSKEQLSFSIEVTPEVSIEELDKLNIKPLFYSITWHAKSHQNENLEIPPLCLAKHLRSKKKEVLLHLSCDLLRKAYLSQLLSLLKEIEVCNLFVILGERYDPELSDFKTSEELIKAIRNESGEYFCIGVAGLPDCNDEKLLQLKHKVDVGANFVLTQAFFEPKIYKTFIQRSASAGINVPIIPGVFAFETYKQLTGFVNMCKVKVSQDILDYVENKGESEESPGKEMTQNLIKSVANGTKMKHFHLFSINRLSSVISIVQPLL</sequence>
<comment type="caution">
    <text evidence="8">The sequence shown here is derived from an EMBL/GenBank/DDBJ whole genome shotgun (WGS) entry which is preliminary data.</text>
</comment>
<accession>A0ABD0STR9</accession>
<dbReference type="GO" id="GO:0004489">
    <property type="term" value="F:methylenetetrahydrofolate reductase [NAD(P)H] activity"/>
    <property type="evidence" value="ECO:0007669"/>
    <property type="project" value="UniProtKB-ARBA"/>
</dbReference>